<dbReference type="Proteomes" id="UP001162162">
    <property type="component" value="Unassembled WGS sequence"/>
</dbReference>
<reference evidence="1" key="1">
    <citation type="journal article" date="2023" name="Insect Mol. Biol.">
        <title>Genome sequencing provides insights into the evolution of gene families encoding plant cell wall-degrading enzymes in longhorned beetles.</title>
        <authorList>
            <person name="Shin N.R."/>
            <person name="Okamura Y."/>
            <person name="Kirsch R."/>
            <person name="Pauchet Y."/>
        </authorList>
    </citation>
    <scope>NUCLEOTIDE SEQUENCE</scope>
    <source>
        <strain evidence="1">AMC_N1</strain>
    </source>
</reference>
<comment type="caution">
    <text evidence="1">The sequence shown here is derived from an EMBL/GenBank/DDBJ whole genome shotgun (WGS) entry which is preliminary data.</text>
</comment>
<dbReference type="Pfam" id="PF11303">
    <property type="entry name" value="DUF3105"/>
    <property type="match status" value="1"/>
</dbReference>
<sequence length="109" mass="12536">MLYHPCANKNEVNALKKLIKGCLYRHVITPYNFLSPERPLALVTWGHRLEMSKVAPELVVEFVRRHALKGPEQTYRDGQYTLELKEQAEVVSSIDDANLCPKDVNINMK</sequence>
<keyword evidence="2" id="KW-1185">Reference proteome</keyword>
<dbReference type="PANTHER" id="PTHR34179">
    <property type="entry name" value="TUMOR PROTEIN P53-INDUCIBLE PROTEIN 13"/>
    <property type="match status" value="1"/>
</dbReference>
<protein>
    <submittedName>
        <fullName evidence="1">Uncharacterized protein</fullName>
    </submittedName>
</protein>
<evidence type="ECO:0000313" key="2">
    <source>
        <dbReference type="Proteomes" id="UP001162162"/>
    </source>
</evidence>
<dbReference type="AlphaFoldDB" id="A0AAV8Y9F9"/>
<dbReference type="GO" id="GO:0005737">
    <property type="term" value="C:cytoplasm"/>
    <property type="evidence" value="ECO:0007669"/>
    <property type="project" value="TreeGrafter"/>
</dbReference>
<proteinExistence type="predicted"/>
<name>A0AAV8Y9F9_9CUCU</name>
<dbReference type="PANTHER" id="PTHR34179:SF1">
    <property type="entry name" value="TUMOR PROTEIN P53-INDUCIBLE PROTEIN 13"/>
    <property type="match status" value="1"/>
</dbReference>
<dbReference type="EMBL" id="JAPWTK010000157">
    <property type="protein sequence ID" value="KAJ8947625.1"/>
    <property type="molecule type" value="Genomic_DNA"/>
</dbReference>
<dbReference type="InterPro" id="IPR021454">
    <property type="entry name" value="DUF3105"/>
</dbReference>
<accession>A0AAV8Y9F9</accession>
<organism evidence="1 2">
    <name type="scientific">Aromia moschata</name>
    <dbReference type="NCBI Taxonomy" id="1265417"/>
    <lineage>
        <taxon>Eukaryota</taxon>
        <taxon>Metazoa</taxon>
        <taxon>Ecdysozoa</taxon>
        <taxon>Arthropoda</taxon>
        <taxon>Hexapoda</taxon>
        <taxon>Insecta</taxon>
        <taxon>Pterygota</taxon>
        <taxon>Neoptera</taxon>
        <taxon>Endopterygota</taxon>
        <taxon>Coleoptera</taxon>
        <taxon>Polyphaga</taxon>
        <taxon>Cucujiformia</taxon>
        <taxon>Chrysomeloidea</taxon>
        <taxon>Cerambycidae</taxon>
        <taxon>Cerambycinae</taxon>
        <taxon>Callichromatini</taxon>
        <taxon>Aromia</taxon>
    </lineage>
</organism>
<evidence type="ECO:0000313" key="1">
    <source>
        <dbReference type="EMBL" id="KAJ8947625.1"/>
    </source>
</evidence>
<gene>
    <name evidence="1" type="ORF">NQ318_002637</name>
</gene>